<evidence type="ECO:0000256" key="3">
    <source>
        <dbReference type="ARBA" id="ARBA00022980"/>
    </source>
</evidence>
<name>A0A0P6A965_9CRUS</name>
<evidence type="ECO:0000256" key="5">
    <source>
        <dbReference type="ARBA" id="ARBA00023274"/>
    </source>
</evidence>
<keyword evidence="4" id="KW-0496">Mitochondrion</keyword>
<accession>A0A0P6A965</accession>
<evidence type="ECO:0000256" key="4">
    <source>
        <dbReference type="ARBA" id="ARBA00023128"/>
    </source>
</evidence>
<proteinExistence type="inferred from homology"/>
<evidence type="ECO:0000313" key="9">
    <source>
        <dbReference type="Proteomes" id="UP000076858"/>
    </source>
</evidence>
<dbReference type="EMBL" id="LRGB01001361">
    <property type="protein sequence ID" value="KZS12610.1"/>
    <property type="molecule type" value="Genomic_DNA"/>
</dbReference>
<dbReference type="PANTHER" id="PTHR31542">
    <property type="entry name" value="39A RIBOSOMAL PROTEIN L50, MITOCHONDRIAL"/>
    <property type="match status" value="1"/>
</dbReference>
<dbReference type="PANTHER" id="PTHR31542:SF1">
    <property type="entry name" value="LARGE RIBOSOMAL SUBUNIT PROTEIN ML50"/>
    <property type="match status" value="1"/>
</dbReference>
<evidence type="ECO:0000256" key="1">
    <source>
        <dbReference type="ARBA" id="ARBA00004173"/>
    </source>
</evidence>
<comment type="subcellular location">
    <subcellularLocation>
        <location evidence="1">Mitochondrion</location>
    </subcellularLocation>
</comment>
<comment type="caution">
    <text evidence="8">The sequence shown here is derived from an EMBL/GenBank/DDBJ whole genome shotgun (WGS) entry which is preliminary data.</text>
</comment>
<organism evidence="8 9">
    <name type="scientific">Daphnia magna</name>
    <dbReference type="NCBI Taxonomy" id="35525"/>
    <lineage>
        <taxon>Eukaryota</taxon>
        <taxon>Metazoa</taxon>
        <taxon>Ecdysozoa</taxon>
        <taxon>Arthropoda</taxon>
        <taxon>Crustacea</taxon>
        <taxon>Branchiopoda</taxon>
        <taxon>Diplostraca</taxon>
        <taxon>Cladocera</taxon>
        <taxon>Anomopoda</taxon>
        <taxon>Daphniidae</taxon>
        <taxon>Daphnia</taxon>
    </lineage>
</organism>
<evidence type="ECO:0000256" key="2">
    <source>
        <dbReference type="ARBA" id="ARBA00008860"/>
    </source>
</evidence>
<sequence length="218" mass="25100">MNNGKLLFEKFETSFFLRVCELNRDKTPAERETRCLMSSIDGFCFSYNSMASGFYQAKRFASTIESVAKSLRDKSYLRPHKPYTPPADVEQKLNSIFESQLGSNSAQISNGRIKFKVLSACFKEFNHGIPNSRLHEITTTDNIRSFYLQEIDARVPLEKFKSIELPPNVSIQYEYHRFHPETDTMFGGVSAFPRRSTVVTGLSYKKKYAGYTSKPLWH</sequence>
<reference evidence="8 9" key="1">
    <citation type="submission" date="2016-03" db="EMBL/GenBank/DDBJ databases">
        <title>EvidentialGene: Evidence-directed Construction of Genes on Genomes.</title>
        <authorList>
            <person name="Gilbert D.G."/>
            <person name="Choi J.-H."/>
            <person name="Mockaitis K."/>
            <person name="Colbourne J."/>
            <person name="Pfrender M."/>
        </authorList>
    </citation>
    <scope>NUCLEOTIDE SEQUENCE [LARGE SCALE GENOMIC DNA]</scope>
    <source>
        <strain evidence="8 9">Xinb3</strain>
        <tissue evidence="8">Complete organism</tissue>
    </source>
</reference>
<dbReference type="AlphaFoldDB" id="A0A0P6A965"/>
<comment type="similarity">
    <text evidence="2">Belongs to the mitochondrion-specific ribosomal protein mL50 family.</text>
</comment>
<evidence type="ECO:0000256" key="6">
    <source>
        <dbReference type="ARBA" id="ARBA00035183"/>
    </source>
</evidence>
<evidence type="ECO:0000313" key="8">
    <source>
        <dbReference type="EMBL" id="KZS12610.1"/>
    </source>
</evidence>
<keyword evidence="5" id="KW-0687">Ribonucleoprotein</keyword>
<dbReference type="Proteomes" id="UP000076858">
    <property type="component" value="Unassembled WGS sequence"/>
</dbReference>
<dbReference type="GO" id="GO:0005762">
    <property type="term" value="C:mitochondrial large ribosomal subunit"/>
    <property type="evidence" value="ECO:0007669"/>
    <property type="project" value="TreeGrafter"/>
</dbReference>
<dbReference type="InterPro" id="IPR018305">
    <property type="entry name" value="Ribosomal_m50"/>
</dbReference>
<protein>
    <recommendedName>
        <fullName evidence="6">Large ribosomal subunit protein mL50</fullName>
    </recommendedName>
    <alternativeName>
        <fullName evidence="7">39S ribosomal protein L50, mitochondrial</fullName>
    </alternativeName>
</protein>
<dbReference type="OrthoDB" id="9939609at2759"/>
<keyword evidence="9" id="KW-1185">Reference proteome</keyword>
<evidence type="ECO:0000256" key="7">
    <source>
        <dbReference type="ARBA" id="ARBA00035398"/>
    </source>
</evidence>
<keyword evidence="3 8" id="KW-0689">Ribosomal protein</keyword>
<gene>
    <name evidence="8" type="ORF">APZ42_022762</name>
</gene>
<dbReference type="STRING" id="35525.A0A0P6A965"/>